<accession>E0UM14</accession>
<evidence type="ECO:0000313" key="1">
    <source>
        <dbReference type="EMBL" id="ADN17994.1"/>
    </source>
</evidence>
<geneLocation type="plasmid" evidence="1 2">
    <name>Cy782201</name>
</geneLocation>
<reference evidence="2" key="1">
    <citation type="journal article" date="2011" name="MBio">
        <title>Novel metabolic attributes of the genus Cyanothece, comprising a group of unicellular nitrogen-fixing Cyanobacteria.</title>
        <authorList>
            <person name="Bandyopadhyay A."/>
            <person name="Elvitigala T."/>
            <person name="Welsh E."/>
            <person name="Stockel J."/>
            <person name="Liberton M."/>
            <person name="Min H."/>
            <person name="Sherman L.A."/>
            <person name="Pakrasi H.B."/>
        </authorList>
    </citation>
    <scope>NUCLEOTIDE SEQUENCE [LARGE SCALE GENOMIC DNA]</scope>
    <source>
        <strain evidence="2">PCC 7822</strain>
        <plasmid evidence="2">Cy782201</plasmid>
    </source>
</reference>
<gene>
    <name evidence="1" type="ordered locus">Cyan7822_6170</name>
</gene>
<dbReference type="KEGG" id="cyj:Cyan7822_6170"/>
<proteinExistence type="predicted"/>
<keyword evidence="2" id="KW-1185">Reference proteome</keyword>
<dbReference type="HOGENOM" id="CLU_2451684_0_0_3"/>
<sequence>MGVSTKKQMKQERAPPSIALFSLQFTHKAQKQLKSLSPQVRQQYQKAFHLLSTQGTHYRSLRTHRYQQKKGTIWGSSASMFLRFYWEYQDSSVILILFLGSH</sequence>
<keyword evidence="1" id="KW-0614">Plasmid</keyword>
<organism evidence="1 2">
    <name type="scientific">Gloeothece verrucosa (strain PCC 7822)</name>
    <name type="common">Cyanothece sp. (strain PCC 7822)</name>
    <dbReference type="NCBI Taxonomy" id="497965"/>
    <lineage>
        <taxon>Bacteria</taxon>
        <taxon>Bacillati</taxon>
        <taxon>Cyanobacteriota</taxon>
        <taxon>Cyanophyceae</taxon>
        <taxon>Oscillatoriophycideae</taxon>
        <taxon>Chroococcales</taxon>
        <taxon>Aphanothecaceae</taxon>
        <taxon>Gloeothece</taxon>
        <taxon>Gloeothece verrucosa</taxon>
    </lineage>
</organism>
<name>E0UM14_GLOV7</name>
<dbReference type="RefSeq" id="WP_013334744.1">
    <property type="nucleotide sequence ID" value="NC_014533.1"/>
</dbReference>
<protein>
    <submittedName>
        <fullName evidence="1">Uncharacterized protein</fullName>
    </submittedName>
</protein>
<dbReference type="EMBL" id="CP002199">
    <property type="protein sequence ID" value="ADN17994.1"/>
    <property type="molecule type" value="Genomic_DNA"/>
</dbReference>
<evidence type="ECO:0000313" key="2">
    <source>
        <dbReference type="Proteomes" id="UP000008206"/>
    </source>
</evidence>
<dbReference type="Proteomes" id="UP000008206">
    <property type="component" value="Plasmid Cy782201"/>
</dbReference>
<dbReference type="AlphaFoldDB" id="E0UM14"/>